<evidence type="ECO:0000256" key="3">
    <source>
        <dbReference type="ARBA" id="ARBA00022989"/>
    </source>
</evidence>
<dbReference type="GO" id="GO:0016020">
    <property type="term" value="C:membrane"/>
    <property type="evidence" value="ECO:0007669"/>
    <property type="project" value="UniProtKB-SubCell"/>
</dbReference>
<keyword evidence="3 6" id="KW-1133">Transmembrane helix</keyword>
<feature type="compositionally biased region" description="Polar residues" evidence="5">
    <location>
        <begin position="89"/>
        <end position="100"/>
    </location>
</feature>
<dbReference type="GO" id="GO:0005783">
    <property type="term" value="C:endoplasmic reticulum"/>
    <property type="evidence" value="ECO:0007669"/>
    <property type="project" value="TreeGrafter"/>
</dbReference>
<proteinExistence type="predicted"/>
<evidence type="ECO:0000313" key="8">
    <source>
        <dbReference type="Proteomes" id="UP001161017"/>
    </source>
</evidence>
<comment type="caution">
    <text evidence="7">The sequence shown here is derived from an EMBL/GenBank/DDBJ whole genome shotgun (WGS) entry which is preliminary data.</text>
</comment>
<feature type="compositionally biased region" description="Basic and acidic residues" evidence="5">
    <location>
        <begin position="60"/>
        <end position="69"/>
    </location>
</feature>
<comment type="subcellular location">
    <subcellularLocation>
        <location evidence="1">Membrane</location>
        <topology evidence="1">Multi-pass membrane protein</topology>
    </subcellularLocation>
</comment>
<dbReference type="GO" id="GO:0031398">
    <property type="term" value="P:positive regulation of protein ubiquitination"/>
    <property type="evidence" value="ECO:0007669"/>
    <property type="project" value="TreeGrafter"/>
</dbReference>
<dbReference type="AlphaFoldDB" id="A0AA43QGI0"/>
<feature type="compositionally biased region" description="Low complexity" evidence="5">
    <location>
        <begin position="38"/>
        <end position="50"/>
    </location>
</feature>
<dbReference type="InterPro" id="IPR019325">
    <property type="entry name" value="NEDD4/Bsd2"/>
</dbReference>
<evidence type="ECO:0000256" key="5">
    <source>
        <dbReference type="SAM" id="MobiDB-lite"/>
    </source>
</evidence>
<dbReference type="Proteomes" id="UP001161017">
    <property type="component" value="Unassembled WGS sequence"/>
</dbReference>
<dbReference type="PANTHER" id="PTHR13396">
    <property type="entry name" value="NEDD4 FAMILY INTERACTING PROTEIN 1/2"/>
    <property type="match status" value="1"/>
</dbReference>
<feature type="compositionally biased region" description="Basic and acidic residues" evidence="5">
    <location>
        <begin position="1"/>
        <end position="17"/>
    </location>
</feature>
<dbReference type="GO" id="GO:0007034">
    <property type="term" value="P:vacuolar transport"/>
    <property type="evidence" value="ECO:0007669"/>
    <property type="project" value="InterPro"/>
</dbReference>
<evidence type="ECO:0000256" key="6">
    <source>
        <dbReference type="SAM" id="Phobius"/>
    </source>
</evidence>
<dbReference type="GO" id="GO:0005794">
    <property type="term" value="C:Golgi apparatus"/>
    <property type="evidence" value="ECO:0007669"/>
    <property type="project" value="TreeGrafter"/>
</dbReference>
<evidence type="ECO:0000313" key="7">
    <source>
        <dbReference type="EMBL" id="MDI1484954.1"/>
    </source>
</evidence>
<evidence type="ECO:0008006" key="9">
    <source>
        <dbReference type="Google" id="ProtNLM"/>
    </source>
</evidence>
<keyword evidence="2 6" id="KW-0812">Transmembrane</keyword>
<gene>
    <name evidence="7" type="ORF">OHK93_000088</name>
</gene>
<evidence type="ECO:0000256" key="2">
    <source>
        <dbReference type="ARBA" id="ARBA00022692"/>
    </source>
</evidence>
<dbReference type="CDD" id="cd22212">
    <property type="entry name" value="NDFIP-like"/>
    <property type="match status" value="1"/>
</dbReference>
<reference evidence="7" key="1">
    <citation type="journal article" date="2023" name="Genome Biol. Evol.">
        <title>First Whole Genome Sequence and Flow Cytometry Genome Size Data for the Lichen-Forming Fungus Ramalina farinacea (Ascomycota).</title>
        <authorList>
            <person name="Llewellyn T."/>
            <person name="Mian S."/>
            <person name="Hill R."/>
            <person name="Leitch I.J."/>
            <person name="Gaya E."/>
        </authorList>
    </citation>
    <scope>NUCLEOTIDE SEQUENCE</scope>
    <source>
        <strain evidence="7">LIQ254RAFAR</strain>
    </source>
</reference>
<keyword evidence="4 6" id="KW-0472">Membrane</keyword>
<dbReference type="EMBL" id="JAPUFD010000001">
    <property type="protein sequence ID" value="MDI1484954.1"/>
    <property type="molecule type" value="Genomic_DNA"/>
</dbReference>
<accession>A0AA43QGI0</accession>
<evidence type="ECO:0000256" key="1">
    <source>
        <dbReference type="ARBA" id="ARBA00004141"/>
    </source>
</evidence>
<dbReference type="GO" id="GO:0030001">
    <property type="term" value="P:metal ion transport"/>
    <property type="evidence" value="ECO:0007669"/>
    <property type="project" value="InterPro"/>
</dbReference>
<feature type="region of interest" description="Disordered" evidence="5">
    <location>
        <begin position="1"/>
        <end position="146"/>
    </location>
</feature>
<feature type="compositionally biased region" description="Basic and acidic residues" evidence="5">
    <location>
        <begin position="77"/>
        <end position="87"/>
    </location>
</feature>
<sequence>MSAQRYERISHDDHDESTMTLHLSNDRQQSPSSPPPSFRSRTSSPSSRRLLTSDDPIATDAERTLHDTFDDGSDSDGEGRAEDDRQRLMRSNTTASTVGSGSFLDGNRRVLQPIPASQPGPDTPRPVNVPARPHATNHPFSSFQHNDGVFANLSAKPERGEKTEEQPPSYEAAAADATPPYWETTILAPGHLNSSDEVYVDGLPVGSLFSFMWNGMISISFGFVGFLLTYLLHTTHAAKNGSRGGLGVTLVKYGFSMRAGAHKSGSEPPNADNPAFAPPSDPNSHDFDPSAQADNVAAAMAQSAGTASSNGGGVDWIAYALMIVGWFILIRAVSDFIKARKHEQIVLASPDRGLNVPVVADNERPETAV</sequence>
<keyword evidence="8" id="KW-1185">Reference proteome</keyword>
<dbReference type="Pfam" id="PF10176">
    <property type="entry name" value="NEDD4_Bsd2"/>
    <property type="match status" value="1"/>
</dbReference>
<dbReference type="GO" id="GO:0048471">
    <property type="term" value="C:perinuclear region of cytoplasm"/>
    <property type="evidence" value="ECO:0007669"/>
    <property type="project" value="TreeGrafter"/>
</dbReference>
<evidence type="ECO:0000256" key="4">
    <source>
        <dbReference type="ARBA" id="ARBA00023136"/>
    </source>
</evidence>
<name>A0AA43QGI0_9LECA</name>
<feature type="region of interest" description="Disordered" evidence="5">
    <location>
        <begin position="261"/>
        <end position="290"/>
    </location>
</feature>
<dbReference type="GO" id="GO:0006511">
    <property type="term" value="P:ubiquitin-dependent protein catabolic process"/>
    <property type="evidence" value="ECO:0007669"/>
    <property type="project" value="TreeGrafter"/>
</dbReference>
<dbReference type="PANTHER" id="PTHR13396:SF5">
    <property type="entry name" value="NEDD4 FAMILY INTERACTING PROTEIN"/>
    <property type="match status" value="1"/>
</dbReference>
<feature type="transmembrane region" description="Helical" evidence="6">
    <location>
        <begin position="211"/>
        <end position="232"/>
    </location>
</feature>
<organism evidence="7 8">
    <name type="scientific">Ramalina farinacea</name>
    <dbReference type="NCBI Taxonomy" id="258253"/>
    <lineage>
        <taxon>Eukaryota</taxon>
        <taxon>Fungi</taxon>
        <taxon>Dikarya</taxon>
        <taxon>Ascomycota</taxon>
        <taxon>Pezizomycotina</taxon>
        <taxon>Lecanoromycetes</taxon>
        <taxon>OSLEUM clade</taxon>
        <taxon>Lecanoromycetidae</taxon>
        <taxon>Lecanorales</taxon>
        <taxon>Lecanorineae</taxon>
        <taxon>Ramalinaceae</taxon>
        <taxon>Ramalina</taxon>
    </lineage>
</organism>
<protein>
    <recommendedName>
        <fullName evidence="9">Metal homeostatis protein bsd2</fullName>
    </recommendedName>
</protein>
<feature type="transmembrane region" description="Helical" evidence="6">
    <location>
        <begin position="316"/>
        <end position="334"/>
    </location>
</feature>